<proteinExistence type="predicted"/>
<gene>
    <name evidence="1" type="ORF">B0T15DRAFT_490976</name>
</gene>
<comment type="caution">
    <text evidence="1">The sequence shown here is derived from an EMBL/GenBank/DDBJ whole genome shotgun (WGS) entry which is preliminary data.</text>
</comment>
<dbReference type="EMBL" id="JAUDZG010000002">
    <property type="protein sequence ID" value="KAK3308389.1"/>
    <property type="molecule type" value="Genomic_DNA"/>
</dbReference>
<evidence type="ECO:0000313" key="2">
    <source>
        <dbReference type="Proteomes" id="UP001273166"/>
    </source>
</evidence>
<dbReference type="AlphaFoldDB" id="A0AAJ0M4D3"/>
<protein>
    <submittedName>
        <fullName evidence="1">Uncharacterized protein</fullName>
    </submittedName>
</protein>
<evidence type="ECO:0000313" key="1">
    <source>
        <dbReference type="EMBL" id="KAK3308389.1"/>
    </source>
</evidence>
<dbReference type="Proteomes" id="UP001273166">
    <property type="component" value="Unassembled WGS sequence"/>
</dbReference>
<sequence length="201" mass="21663">MANLTVNSQAPAAASFGNHHMPATTVTGLGDHHLDLQPIEQQQIQAGRRLRLLHATNVELPHLLNQMDLNSDVYAAGENYYYQAVEPSEFGQNPVDDDDPSMLGANLEPHPYIVTDDVLQSGVDLDQHDDAALQQATAVGLLHHQQQQFGAAGEGGANMNGLASPPVVIQYILTGDNNINLMINGQTQQQLVLGHHEQGGQ</sequence>
<name>A0AAJ0M4D3_9PEZI</name>
<accession>A0AAJ0M4D3</accession>
<dbReference type="GeneID" id="87885567"/>
<dbReference type="RefSeq" id="XP_062724169.1">
    <property type="nucleotide sequence ID" value="XM_062866738.1"/>
</dbReference>
<reference evidence="1" key="1">
    <citation type="journal article" date="2023" name="Mol. Phylogenet. Evol.">
        <title>Genome-scale phylogeny and comparative genomics of the fungal order Sordariales.</title>
        <authorList>
            <person name="Hensen N."/>
            <person name="Bonometti L."/>
            <person name="Westerberg I."/>
            <person name="Brannstrom I.O."/>
            <person name="Guillou S."/>
            <person name="Cros-Aarteil S."/>
            <person name="Calhoun S."/>
            <person name="Haridas S."/>
            <person name="Kuo A."/>
            <person name="Mondo S."/>
            <person name="Pangilinan J."/>
            <person name="Riley R."/>
            <person name="LaButti K."/>
            <person name="Andreopoulos B."/>
            <person name="Lipzen A."/>
            <person name="Chen C."/>
            <person name="Yan M."/>
            <person name="Daum C."/>
            <person name="Ng V."/>
            <person name="Clum A."/>
            <person name="Steindorff A."/>
            <person name="Ohm R.A."/>
            <person name="Martin F."/>
            <person name="Silar P."/>
            <person name="Natvig D.O."/>
            <person name="Lalanne C."/>
            <person name="Gautier V."/>
            <person name="Ament-Velasquez S.L."/>
            <person name="Kruys A."/>
            <person name="Hutchinson M.I."/>
            <person name="Powell A.J."/>
            <person name="Barry K."/>
            <person name="Miller A.N."/>
            <person name="Grigoriev I.V."/>
            <person name="Debuchy R."/>
            <person name="Gladieux P."/>
            <person name="Hiltunen Thoren M."/>
            <person name="Johannesson H."/>
        </authorList>
    </citation>
    <scope>NUCLEOTIDE SEQUENCE</scope>
    <source>
        <strain evidence="1">CBS 333.67</strain>
    </source>
</reference>
<keyword evidence="2" id="KW-1185">Reference proteome</keyword>
<organism evidence="1 2">
    <name type="scientific">Chaetomium strumarium</name>
    <dbReference type="NCBI Taxonomy" id="1170767"/>
    <lineage>
        <taxon>Eukaryota</taxon>
        <taxon>Fungi</taxon>
        <taxon>Dikarya</taxon>
        <taxon>Ascomycota</taxon>
        <taxon>Pezizomycotina</taxon>
        <taxon>Sordariomycetes</taxon>
        <taxon>Sordariomycetidae</taxon>
        <taxon>Sordariales</taxon>
        <taxon>Chaetomiaceae</taxon>
        <taxon>Chaetomium</taxon>
    </lineage>
</organism>
<reference evidence="1" key="2">
    <citation type="submission" date="2023-06" db="EMBL/GenBank/DDBJ databases">
        <authorList>
            <consortium name="Lawrence Berkeley National Laboratory"/>
            <person name="Mondo S.J."/>
            <person name="Hensen N."/>
            <person name="Bonometti L."/>
            <person name="Westerberg I."/>
            <person name="Brannstrom I.O."/>
            <person name="Guillou S."/>
            <person name="Cros-Aarteil S."/>
            <person name="Calhoun S."/>
            <person name="Haridas S."/>
            <person name="Kuo A."/>
            <person name="Pangilinan J."/>
            <person name="Riley R."/>
            <person name="Labutti K."/>
            <person name="Andreopoulos B."/>
            <person name="Lipzen A."/>
            <person name="Chen C."/>
            <person name="Yanf M."/>
            <person name="Daum C."/>
            <person name="Ng V."/>
            <person name="Clum A."/>
            <person name="Steindorff A."/>
            <person name="Ohm R."/>
            <person name="Martin F."/>
            <person name="Silar P."/>
            <person name="Natvig D."/>
            <person name="Lalanne C."/>
            <person name="Gautier V."/>
            <person name="Ament-Velasquez S.L."/>
            <person name="Kruys A."/>
            <person name="Hutchinson M.I."/>
            <person name="Powell A.J."/>
            <person name="Barry K."/>
            <person name="Miller A.N."/>
            <person name="Grigoriev I.V."/>
            <person name="Debuchy R."/>
            <person name="Gladieux P."/>
            <person name="Thoren M.H."/>
            <person name="Johannesson H."/>
        </authorList>
    </citation>
    <scope>NUCLEOTIDE SEQUENCE</scope>
    <source>
        <strain evidence="1">CBS 333.67</strain>
    </source>
</reference>